<reference evidence="1 2" key="1">
    <citation type="submission" date="2018-12" db="EMBL/GenBank/DDBJ databases">
        <authorList>
            <person name="Criscuolo A."/>
        </authorList>
    </citation>
    <scope>NUCLEOTIDE SEQUENCE [LARGE SCALE GENOMIC DNA]</scope>
    <source>
        <strain evidence="1">ACIP1116241</strain>
    </source>
</reference>
<sequence length="110" mass="12134">MTEQIALEETACQHLPPLEVAEKLLGGLAAVSRIAGRSEKVGYQWRHKNYTRQPGDLPSADVMRKLLAYSDRHGRGLKPEHLIWGAPAAEIEALLEQMRARPAPGIEAAE</sequence>
<organism evidence="1 2">
    <name type="scientific">Paracoccus haematequi</name>
    <dbReference type="NCBI Taxonomy" id="2491866"/>
    <lineage>
        <taxon>Bacteria</taxon>
        <taxon>Pseudomonadati</taxon>
        <taxon>Pseudomonadota</taxon>
        <taxon>Alphaproteobacteria</taxon>
        <taxon>Rhodobacterales</taxon>
        <taxon>Paracoccaceae</taxon>
        <taxon>Paracoccus</taxon>
    </lineage>
</organism>
<protein>
    <submittedName>
        <fullName evidence="1">Uncharacterized protein</fullName>
    </submittedName>
</protein>
<gene>
    <name evidence="1" type="ORF">PARHAE_01106</name>
</gene>
<proteinExistence type="predicted"/>
<dbReference type="AlphaFoldDB" id="A0A3S4EQW4"/>
<dbReference type="EMBL" id="UZWE01000024">
    <property type="protein sequence ID" value="VDS07926.1"/>
    <property type="molecule type" value="Genomic_DNA"/>
</dbReference>
<dbReference type="Proteomes" id="UP000270743">
    <property type="component" value="Unassembled WGS sequence"/>
</dbReference>
<evidence type="ECO:0000313" key="2">
    <source>
        <dbReference type="Proteomes" id="UP000270743"/>
    </source>
</evidence>
<accession>A0A3S4EQW4</accession>
<evidence type="ECO:0000313" key="1">
    <source>
        <dbReference type="EMBL" id="VDS07926.1"/>
    </source>
</evidence>
<keyword evidence="2" id="KW-1185">Reference proteome</keyword>
<name>A0A3S4EQW4_9RHOB</name>